<evidence type="ECO:0000313" key="4">
    <source>
        <dbReference type="Proteomes" id="UP000217199"/>
    </source>
</evidence>
<gene>
    <name evidence="3" type="ORF">PNOK_0130200</name>
</gene>
<dbReference type="InterPro" id="IPR024083">
    <property type="entry name" value="Fumarase/histidase_N"/>
</dbReference>
<dbReference type="InParanoid" id="A0A286UXG8"/>
<proteinExistence type="inferred from homology"/>
<comment type="similarity">
    <text evidence="1">Belongs to the PAL/histidase family.</text>
</comment>
<dbReference type="CDD" id="cd00332">
    <property type="entry name" value="PAL-HAL"/>
    <property type="match status" value="1"/>
</dbReference>
<dbReference type="OrthoDB" id="10051290at2759"/>
<dbReference type="Pfam" id="PF00221">
    <property type="entry name" value="Lyase_aromatic"/>
    <property type="match status" value="1"/>
</dbReference>
<evidence type="ECO:0000256" key="2">
    <source>
        <dbReference type="SAM" id="MobiDB-lite"/>
    </source>
</evidence>
<dbReference type="Gene3D" id="1.10.275.10">
    <property type="entry name" value="Fumarase/aspartase (N-terminal domain)"/>
    <property type="match status" value="1"/>
</dbReference>
<dbReference type="InterPro" id="IPR001106">
    <property type="entry name" value="Aromatic_Lyase"/>
</dbReference>
<feature type="compositionally biased region" description="Low complexity" evidence="2">
    <location>
        <begin position="202"/>
        <end position="216"/>
    </location>
</feature>
<feature type="compositionally biased region" description="Basic and acidic residues" evidence="2">
    <location>
        <begin position="429"/>
        <end position="445"/>
    </location>
</feature>
<organism evidence="3 4">
    <name type="scientific">Pyrrhoderma noxium</name>
    <dbReference type="NCBI Taxonomy" id="2282107"/>
    <lineage>
        <taxon>Eukaryota</taxon>
        <taxon>Fungi</taxon>
        <taxon>Dikarya</taxon>
        <taxon>Basidiomycota</taxon>
        <taxon>Agaricomycotina</taxon>
        <taxon>Agaricomycetes</taxon>
        <taxon>Hymenochaetales</taxon>
        <taxon>Hymenochaetaceae</taxon>
        <taxon>Pyrrhoderma</taxon>
    </lineage>
</organism>
<dbReference type="InterPro" id="IPR023144">
    <property type="entry name" value="Phe_NH3-lyase_shielding_dom_sf"/>
</dbReference>
<feature type="compositionally biased region" description="Low complexity" evidence="2">
    <location>
        <begin position="13"/>
        <end position="27"/>
    </location>
</feature>
<dbReference type="Proteomes" id="UP000217199">
    <property type="component" value="Unassembled WGS sequence"/>
</dbReference>
<accession>A0A286UXG8</accession>
<dbReference type="EMBL" id="NBII01000001">
    <property type="protein sequence ID" value="PAV24234.1"/>
    <property type="molecule type" value="Genomic_DNA"/>
</dbReference>
<reference evidence="3 4" key="1">
    <citation type="journal article" date="2017" name="Mol. Ecol.">
        <title>Comparative and population genomic landscape of Phellinus noxius: A hypervariable fungus causing root rot in trees.</title>
        <authorList>
            <person name="Chung C.L."/>
            <person name="Lee T.J."/>
            <person name="Akiba M."/>
            <person name="Lee H.H."/>
            <person name="Kuo T.H."/>
            <person name="Liu D."/>
            <person name="Ke H.M."/>
            <person name="Yokoi T."/>
            <person name="Roa M.B."/>
            <person name="Lu M.J."/>
            <person name="Chang Y.Y."/>
            <person name="Ann P.J."/>
            <person name="Tsai J.N."/>
            <person name="Chen C.Y."/>
            <person name="Tzean S.S."/>
            <person name="Ota Y."/>
            <person name="Hattori T."/>
            <person name="Sahashi N."/>
            <person name="Liou R.F."/>
            <person name="Kikuchi T."/>
            <person name="Tsai I.J."/>
        </authorList>
    </citation>
    <scope>NUCLEOTIDE SEQUENCE [LARGE SCALE GENOMIC DNA]</scope>
    <source>
        <strain evidence="3 4">FFPRI411160</strain>
    </source>
</reference>
<evidence type="ECO:0000313" key="3">
    <source>
        <dbReference type="EMBL" id="PAV24234.1"/>
    </source>
</evidence>
<dbReference type="GO" id="GO:0016841">
    <property type="term" value="F:ammonia-lyase activity"/>
    <property type="evidence" value="ECO:0007669"/>
    <property type="project" value="InterPro"/>
</dbReference>
<dbReference type="AlphaFoldDB" id="A0A286UXG8"/>
<dbReference type="STRING" id="2282107.A0A286UXG8"/>
<keyword evidence="4" id="KW-1185">Reference proteome</keyword>
<dbReference type="SUPFAM" id="SSF48557">
    <property type="entry name" value="L-aspartase-like"/>
    <property type="match status" value="1"/>
</dbReference>
<dbReference type="Gene3D" id="1.20.200.10">
    <property type="entry name" value="Fumarase/aspartase (Central domain)"/>
    <property type="match status" value="1"/>
</dbReference>
<feature type="region of interest" description="Disordered" evidence="2">
    <location>
        <begin position="202"/>
        <end position="221"/>
    </location>
</feature>
<feature type="region of interest" description="Disordered" evidence="2">
    <location>
        <begin position="1"/>
        <end position="27"/>
    </location>
</feature>
<dbReference type="PANTHER" id="PTHR10362">
    <property type="entry name" value="HISTIDINE AMMONIA-LYASE"/>
    <property type="match status" value="1"/>
</dbReference>
<evidence type="ECO:0000256" key="1">
    <source>
        <dbReference type="ARBA" id="ARBA00007238"/>
    </source>
</evidence>
<name>A0A286UXG8_9AGAM</name>
<sequence length="848" mass="90531">MVADSDRRGNRASSTSTTTTCSETSYNSTTATIPLRVMTPEDANTPAVLSPVNEKVLEALLAEAPTLREFISSHKEVEGYKTGSYLPLTGNNLSLPAVVAAALYPSLVSSSVASTVADLKEDKAKLEALLKSRKIIDDKLAQNKSIYGVSTGFGGSADTRTAEHDHLGSALLQHQHAGILPSSLEARADANARAFASNNAKFSKSSSPAKSSKVSPLPITSESPNMPAPWVRAALLIRLNSLLRGHSAASPELLFAMGGLLEKGVTPVVPMRGSISASGDLSPLSYIAGTLIGERGIFCMVPKELIKTSPAVAGSIDLDLFEEDYVPLRAPQALRLSGLNPVSLRPKEHLAILNGTAFSCGLASLVVDQAREMILLGTALTALGTEAMRGSRESFNEFVMKVRPHPGQVEAGAMLLHLLEGSKLATSHEPAKKVQSDENDEKLANDDGEEETIDADAGTLRQDRYPLRTAPQWLGPQLEIVQAAAKTITIECNSTTDNPLIDPDTGIVHHGGNFQAMSVTAALEPLRLALFHTGKLLFAQTTELLNPLMNRGLAGNLAASNFPSLNFAAKGLDIGMAAYTAELGALSGPVSSYVQSAEMHNQAVNSMALVSARWCARSLEVLGMIIASCIWCVCQAVDLRALQNRAEEGVEKLVLGLLEQHFFKGEGAVTSIDADEVFRAVWTTFDSSASMDLGPRAEKAAKASTQPIIDALMKSSSTSALIKLPAFQEALSKAIYDLYDNLTTSFLSSTLSPSAGEYYLPASPLLGRTRALYEFVRKELKVGMHGLENHKKFEGGLSKGVFEDERVMKGEKENGSEGRTIGGDVSVIYEAIREGKMRDILVGMFEGF</sequence>
<dbReference type="PROSITE" id="PS00488">
    <property type="entry name" value="PAL_HISTIDASE"/>
    <property type="match status" value="1"/>
</dbReference>
<dbReference type="InterPro" id="IPR008948">
    <property type="entry name" value="L-Aspartase-like"/>
</dbReference>
<comment type="caution">
    <text evidence="3">The sequence shown here is derived from an EMBL/GenBank/DDBJ whole genome shotgun (WGS) entry which is preliminary data.</text>
</comment>
<dbReference type="InterPro" id="IPR022313">
    <property type="entry name" value="Phe/His_NH3-lyase_AS"/>
</dbReference>
<dbReference type="Gene3D" id="1.10.274.20">
    <property type="entry name" value="Phenylalanine ammonia-lyase 1, domain 3"/>
    <property type="match status" value="1"/>
</dbReference>
<feature type="region of interest" description="Disordered" evidence="2">
    <location>
        <begin position="426"/>
        <end position="453"/>
    </location>
</feature>
<protein>
    <submittedName>
        <fullName evidence="3">Phenylalanine ammonia-lyase</fullName>
    </submittedName>
</protein>